<keyword evidence="4" id="KW-1185">Reference proteome</keyword>
<gene>
    <name evidence="3" type="ORF">EV356DRAFT_506632</name>
</gene>
<reference evidence="3" key="1">
    <citation type="journal article" date="2020" name="Stud. Mycol.">
        <title>101 Dothideomycetes genomes: a test case for predicting lifestyles and emergence of pathogens.</title>
        <authorList>
            <person name="Haridas S."/>
            <person name="Albert R."/>
            <person name="Binder M."/>
            <person name="Bloem J."/>
            <person name="Labutti K."/>
            <person name="Salamov A."/>
            <person name="Andreopoulos B."/>
            <person name="Baker S."/>
            <person name="Barry K."/>
            <person name="Bills G."/>
            <person name="Bluhm B."/>
            <person name="Cannon C."/>
            <person name="Castanera R."/>
            <person name="Culley D."/>
            <person name="Daum C."/>
            <person name="Ezra D."/>
            <person name="Gonzalez J."/>
            <person name="Henrissat B."/>
            <person name="Kuo A."/>
            <person name="Liang C."/>
            <person name="Lipzen A."/>
            <person name="Lutzoni F."/>
            <person name="Magnuson J."/>
            <person name="Mondo S."/>
            <person name="Nolan M."/>
            <person name="Ohm R."/>
            <person name="Pangilinan J."/>
            <person name="Park H.-J."/>
            <person name="Ramirez L."/>
            <person name="Alfaro M."/>
            <person name="Sun H."/>
            <person name="Tritt A."/>
            <person name="Yoshinaga Y."/>
            <person name="Zwiers L.-H."/>
            <person name="Turgeon B."/>
            <person name="Goodwin S."/>
            <person name="Spatafora J."/>
            <person name="Crous P."/>
            <person name="Grigoriev I."/>
        </authorList>
    </citation>
    <scope>NUCLEOTIDE SEQUENCE</scope>
    <source>
        <strain evidence="3">Tuck. ex Michener</strain>
    </source>
</reference>
<sequence length="499" mass="52228">MSPTLVKDNSAINTPLSPEGIPMRSIFPTYDTSKPLSQQQYQPMHLPPQTVPRQAVSKAPYSPEASKTNPAPAPSASASASLPLLWDAANGQETKGCLRTFNLPLHRPIPAPSKSKSPFSSSSSASSSDATTITFGPSPKDSFYSITHTRSTSTSTSTPLPTGLPVSQIALNRHDPHVPYAVPVTNLSLATTAPSFCPGGADVLLTHIQPKLAALLALDVAAQTPEACALAQVDPNAESAQAAQMAERAVQGAWEREGCALVYYPRGGGAVGAGGQGSYAIRHPRLGVFPIEVRGDVSSLFAAEKPVASEVVSGAGQFPFPKAAAVGGSINVLHPMSTRAVPTRLATLDVGGRVENLMLDVAQMMQLDSLYAIDVCVSAIMGVAVAEQRRKEALTFAPPPGVATQEDKADEGKSKRWFGARKEKKSKGEKRGKNKGKGKMSDIEAATTGREDGDELPTLTKGLLQTLFIGFGAVVWILGVGVKVVAGMVVAGSMLAKKM</sequence>
<feature type="region of interest" description="Disordered" evidence="1">
    <location>
        <begin position="108"/>
        <end position="134"/>
    </location>
</feature>
<organism evidence="3 4">
    <name type="scientific">Viridothelium virens</name>
    <name type="common">Speckled blister lichen</name>
    <name type="synonym">Trypethelium virens</name>
    <dbReference type="NCBI Taxonomy" id="1048519"/>
    <lineage>
        <taxon>Eukaryota</taxon>
        <taxon>Fungi</taxon>
        <taxon>Dikarya</taxon>
        <taxon>Ascomycota</taxon>
        <taxon>Pezizomycotina</taxon>
        <taxon>Dothideomycetes</taxon>
        <taxon>Dothideomycetes incertae sedis</taxon>
        <taxon>Trypetheliales</taxon>
        <taxon>Trypetheliaceae</taxon>
        <taxon>Viridothelium</taxon>
    </lineage>
</organism>
<feature type="compositionally biased region" description="Polar residues" evidence="1">
    <location>
        <begin position="30"/>
        <end position="42"/>
    </location>
</feature>
<evidence type="ECO:0000256" key="1">
    <source>
        <dbReference type="SAM" id="MobiDB-lite"/>
    </source>
</evidence>
<feature type="region of interest" description="Disordered" evidence="1">
    <location>
        <begin position="1"/>
        <end position="78"/>
    </location>
</feature>
<dbReference type="OrthoDB" id="5383338at2759"/>
<protein>
    <submittedName>
        <fullName evidence="3">Uncharacterized protein</fullName>
    </submittedName>
</protein>
<feature type="compositionally biased region" description="Basic and acidic residues" evidence="1">
    <location>
        <begin position="405"/>
        <end position="414"/>
    </location>
</feature>
<feature type="compositionally biased region" description="Low complexity" evidence="1">
    <location>
        <begin position="112"/>
        <end position="128"/>
    </location>
</feature>
<evidence type="ECO:0000313" key="4">
    <source>
        <dbReference type="Proteomes" id="UP000800092"/>
    </source>
</evidence>
<keyword evidence="2" id="KW-1133">Transmembrane helix</keyword>
<feature type="compositionally biased region" description="Basic residues" evidence="1">
    <location>
        <begin position="415"/>
        <end position="438"/>
    </location>
</feature>
<dbReference type="Proteomes" id="UP000800092">
    <property type="component" value="Unassembled WGS sequence"/>
</dbReference>
<feature type="transmembrane region" description="Helical" evidence="2">
    <location>
        <begin position="467"/>
        <end position="496"/>
    </location>
</feature>
<keyword evidence="2" id="KW-0812">Transmembrane</keyword>
<accession>A0A6A6H148</accession>
<evidence type="ECO:0000313" key="3">
    <source>
        <dbReference type="EMBL" id="KAF2231609.1"/>
    </source>
</evidence>
<dbReference type="EMBL" id="ML991824">
    <property type="protein sequence ID" value="KAF2231609.1"/>
    <property type="molecule type" value="Genomic_DNA"/>
</dbReference>
<proteinExistence type="predicted"/>
<name>A0A6A6H148_VIRVR</name>
<keyword evidence="2" id="KW-0472">Membrane</keyword>
<feature type="region of interest" description="Disordered" evidence="1">
    <location>
        <begin position="396"/>
        <end position="455"/>
    </location>
</feature>
<dbReference type="AlphaFoldDB" id="A0A6A6H148"/>
<evidence type="ECO:0000256" key="2">
    <source>
        <dbReference type="SAM" id="Phobius"/>
    </source>
</evidence>